<evidence type="ECO:0000256" key="1">
    <source>
        <dbReference type="SAM" id="Coils"/>
    </source>
</evidence>
<gene>
    <name evidence="2" type="ORF">ACFQMN_05980</name>
</gene>
<feature type="coiled-coil region" evidence="1">
    <location>
        <begin position="22"/>
        <end position="49"/>
    </location>
</feature>
<accession>A0ABW2K2R4</accession>
<protein>
    <submittedName>
        <fullName evidence="2">YlqD family protein</fullName>
    </submittedName>
</protein>
<comment type="caution">
    <text evidence="2">The sequence shown here is derived from an EMBL/GenBank/DDBJ whole genome shotgun (WGS) entry which is preliminary data.</text>
</comment>
<dbReference type="InterPro" id="IPR021297">
    <property type="entry name" value="YlqD"/>
</dbReference>
<name>A0ABW2K2R4_9BACI</name>
<evidence type="ECO:0000313" key="3">
    <source>
        <dbReference type="Proteomes" id="UP001596494"/>
    </source>
</evidence>
<sequence length="128" mass="15620">MQIIKRIPVKQILTETSRQALKDRFNKKYEQLENECQQLMFEQKKVERNKEYNLTEIRQKFNKEIHLRKERMKRLQYQMSQLETLQDGQELKVDEVETVVNIEEGDHYDELLKDRQIVIKDGIVIRAR</sequence>
<keyword evidence="3" id="KW-1185">Reference proteome</keyword>
<dbReference type="EMBL" id="JBHTBY010000006">
    <property type="protein sequence ID" value="MFC7320422.1"/>
    <property type="molecule type" value="Genomic_DNA"/>
</dbReference>
<organism evidence="2 3">
    <name type="scientific">Halobacillus campisalis</name>
    <dbReference type="NCBI Taxonomy" id="435909"/>
    <lineage>
        <taxon>Bacteria</taxon>
        <taxon>Bacillati</taxon>
        <taxon>Bacillota</taxon>
        <taxon>Bacilli</taxon>
        <taxon>Bacillales</taxon>
        <taxon>Bacillaceae</taxon>
        <taxon>Halobacillus</taxon>
    </lineage>
</organism>
<evidence type="ECO:0000313" key="2">
    <source>
        <dbReference type="EMBL" id="MFC7320422.1"/>
    </source>
</evidence>
<dbReference type="RefSeq" id="WP_289214088.1">
    <property type="nucleotide sequence ID" value="NZ_JAPVRC010000001.1"/>
</dbReference>
<dbReference type="Proteomes" id="UP001596494">
    <property type="component" value="Unassembled WGS sequence"/>
</dbReference>
<reference evidence="3" key="1">
    <citation type="journal article" date="2019" name="Int. J. Syst. Evol. Microbiol.">
        <title>The Global Catalogue of Microorganisms (GCM) 10K type strain sequencing project: providing services to taxonomists for standard genome sequencing and annotation.</title>
        <authorList>
            <consortium name="The Broad Institute Genomics Platform"/>
            <consortium name="The Broad Institute Genome Sequencing Center for Infectious Disease"/>
            <person name="Wu L."/>
            <person name="Ma J."/>
        </authorList>
    </citation>
    <scope>NUCLEOTIDE SEQUENCE [LARGE SCALE GENOMIC DNA]</scope>
    <source>
        <strain evidence="3">CCUG 73951</strain>
    </source>
</reference>
<dbReference type="Gene3D" id="6.10.140.1110">
    <property type="match status" value="1"/>
</dbReference>
<dbReference type="Pfam" id="PF11068">
    <property type="entry name" value="YlqD"/>
    <property type="match status" value="1"/>
</dbReference>
<keyword evidence="1" id="KW-0175">Coiled coil</keyword>
<proteinExistence type="predicted"/>